<dbReference type="eggNOG" id="COG0553">
    <property type="taxonomic scope" value="Bacteria"/>
</dbReference>
<dbReference type="PROSITE" id="PS51192">
    <property type="entry name" value="HELICASE_ATP_BIND_1"/>
    <property type="match status" value="1"/>
</dbReference>
<dbReference type="Pfam" id="PF00176">
    <property type="entry name" value="SNF2-rel_dom"/>
    <property type="match status" value="1"/>
</dbReference>
<dbReference type="Pfam" id="PF00271">
    <property type="entry name" value="Helicase_C"/>
    <property type="match status" value="1"/>
</dbReference>
<dbReference type="SMART" id="SM00487">
    <property type="entry name" value="DEXDc"/>
    <property type="match status" value="1"/>
</dbReference>
<comment type="caution">
    <text evidence="3">The sequence shown here is derived from an EMBL/GenBank/DDBJ whole genome shotgun (WGS) entry which is preliminary data.</text>
</comment>
<dbReference type="SUPFAM" id="SSF52540">
    <property type="entry name" value="P-loop containing nucleoside triphosphate hydrolases"/>
    <property type="match status" value="2"/>
</dbReference>
<keyword evidence="3" id="KW-0347">Helicase</keyword>
<evidence type="ECO:0000259" key="2">
    <source>
        <dbReference type="PROSITE" id="PS51192"/>
    </source>
</evidence>
<dbReference type="RefSeq" id="WP_007070299.1">
    <property type="nucleotide sequence ID" value="NZ_GG698602.1"/>
</dbReference>
<dbReference type="Proteomes" id="UP000004736">
    <property type="component" value="Unassembled WGS sequence"/>
</dbReference>
<proteinExistence type="predicted"/>
<dbReference type="GeneID" id="78277960"/>
<evidence type="ECO:0000256" key="1">
    <source>
        <dbReference type="ARBA" id="ARBA00022801"/>
    </source>
</evidence>
<gene>
    <name evidence="3" type="ORF">GCWU000321_01359</name>
</gene>
<dbReference type="HOGENOM" id="CLU_048245_0_0_9"/>
<keyword evidence="1" id="KW-0378">Hydrolase</keyword>
<dbReference type="GO" id="GO:0016787">
    <property type="term" value="F:hydrolase activity"/>
    <property type="evidence" value="ECO:0007669"/>
    <property type="project" value="UniProtKB-KW"/>
</dbReference>
<evidence type="ECO:0000313" key="3">
    <source>
        <dbReference type="EMBL" id="EEW97366.1"/>
    </source>
</evidence>
<dbReference type="InterPro" id="IPR000330">
    <property type="entry name" value="SNF2_N"/>
</dbReference>
<dbReference type="InterPro" id="IPR014001">
    <property type="entry name" value="Helicase_ATP-bd"/>
</dbReference>
<dbReference type="GO" id="GO:0004386">
    <property type="term" value="F:helicase activity"/>
    <property type="evidence" value="ECO:0007669"/>
    <property type="project" value="UniProtKB-KW"/>
</dbReference>
<dbReference type="Gene3D" id="3.40.50.300">
    <property type="entry name" value="P-loop containing nucleotide triphosphate hydrolases"/>
    <property type="match status" value="2"/>
</dbReference>
<keyword evidence="3" id="KW-0067">ATP-binding</keyword>
<reference evidence="3" key="1">
    <citation type="submission" date="2009-09" db="EMBL/GenBank/DDBJ databases">
        <authorList>
            <person name="Weinstock G."/>
            <person name="Sodergren E."/>
            <person name="Clifton S."/>
            <person name="Fulton L."/>
            <person name="Fulton B."/>
            <person name="Courtney L."/>
            <person name="Fronick C."/>
            <person name="Harrison M."/>
            <person name="Strong C."/>
            <person name="Farmer C."/>
            <person name="Delahaunty K."/>
            <person name="Markovic C."/>
            <person name="Hall O."/>
            <person name="Minx P."/>
            <person name="Tomlinson C."/>
            <person name="Mitreva M."/>
            <person name="Nelson J."/>
            <person name="Hou S."/>
            <person name="Wollam A."/>
            <person name="Pepin K.H."/>
            <person name="Johnson M."/>
            <person name="Bhonagiri V."/>
            <person name="Nash W.E."/>
            <person name="Warren W."/>
            <person name="Chinwalla A."/>
            <person name="Mardis E.R."/>
            <person name="Wilson R.K."/>
        </authorList>
    </citation>
    <scope>NUCLEOTIDE SEQUENCE [LARGE SCALE GENOMIC DNA]</scope>
    <source>
        <strain evidence="3">DSM 15470</strain>
    </source>
</reference>
<keyword evidence="3" id="KW-0547">Nucleotide-binding</keyword>
<dbReference type="AlphaFoldDB" id="C9LP80"/>
<dbReference type="EMBL" id="ACIM02000001">
    <property type="protein sequence ID" value="EEW97366.1"/>
    <property type="molecule type" value="Genomic_DNA"/>
</dbReference>
<dbReference type="STRING" id="592028.GCWU000321_01359"/>
<dbReference type="InterPro" id="IPR001650">
    <property type="entry name" value="Helicase_C-like"/>
</dbReference>
<evidence type="ECO:0000313" key="4">
    <source>
        <dbReference type="Proteomes" id="UP000004736"/>
    </source>
</evidence>
<name>C9LP80_9FIRM</name>
<dbReference type="GO" id="GO:0005524">
    <property type="term" value="F:ATP binding"/>
    <property type="evidence" value="ECO:0007669"/>
    <property type="project" value="InterPro"/>
</dbReference>
<accession>C9LP80</accession>
<dbReference type="PANTHER" id="PTHR45766">
    <property type="entry name" value="DNA ANNEALING HELICASE AND ENDONUCLEASE ZRANB3 FAMILY MEMBER"/>
    <property type="match status" value="1"/>
</dbReference>
<feature type="domain" description="Helicase ATP-binding" evidence="2">
    <location>
        <begin position="64"/>
        <end position="211"/>
    </location>
</feature>
<organism evidence="3 4">
    <name type="scientific">Dialister invisus DSM 15470</name>
    <dbReference type="NCBI Taxonomy" id="592028"/>
    <lineage>
        <taxon>Bacteria</taxon>
        <taxon>Bacillati</taxon>
        <taxon>Bacillota</taxon>
        <taxon>Negativicutes</taxon>
        <taxon>Veillonellales</taxon>
        <taxon>Veillonellaceae</taxon>
        <taxon>Dialister</taxon>
    </lineage>
</organism>
<keyword evidence="4" id="KW-1185">Reference proteome</keyword>
<dbReference type="PANTHER" id="PTHR45766:SF6">
    <property type="entry name" value="SWI_SNF-RELATED MATRIX-ASSOCIATED ACTIN-DEPENDENT REGULATOR OF CHROMATIN SUBFAMILY A-LIKE PROTEIN 1"/>
    <property type="match status" value="1"/>
</dbReference>
<sequence length="482" mass="54718">MNSSHWSRVKEEKLLSQGYYKESEKTMDYKTFIDSKSQITESHGFEISAEDLHPNLFDFQRDIVRWALAKGRAAIFADCGLGKTLMQLSWAYEVTRHTGKPVLILAPLAVSAQTVAEGQRFGIPVHLCEKAEDVTPGINITNYEKLDRFDTSVFSGVVLDESSILKSFTGKVRNQLIESFSRTPYRLACTATPAPNDFMELGNHSEFLGVMSRTEMLSMYFVHDSGETSKWRLKGHAETSFWRWMASWAVVLDNPASLGYKDEGYTLPEIRMHEVVVDGDAPVTEKLTLTQRRSARKESLQDRCQVAAELVNNSTEQWLVWCDLNAESEELHRVCNLSQEVKGADKATHKINAMTGFSVGLLKCLITKPSIAGFGMNWQNCRNVIFVGLSDSYEQFYQAVRRCWRFGQKKAVDVYIIISAKEGCVKENIERKEADSRKMRDAMITLTKQAVKEELKATCRVMAKYEPSVDMILPKWTEMEVA</sequence>
<dbReference type="InterPro" id="IPR027417">
    <property type="entry name" value="P-loop_NTPase"/>
</dbReference>
<protein>
    <submittedName>
        <fullName evidence="3">Helicase C-terminal domain protein</fullName>
    </submittedName>
</protein>